<keyword evidence="3" id="KW-0804">Transcription</keyword>
<dbReference type="InterPro" id="IPR009057">
    <property type="entry name" value="Homeodomain-like_sf"/>
</dbReference>
<feature type="domain" description="HTH tetR-type" evidence="5">
    <location>
        <begin position="20"/>
        <end position="80"/>
    </location>
</feature>
<dbReference type="InterPro" id="IPR050109">
    <property type="entry name" value="HTH-type_TetR-like_transc_reg"/>
</dbReference>
<evidence type="ECO:0000256" key="1">
    <source>
        <dbReference type="ARBA" id="ARBA00023015"/>
    </source>
</evidence>
<dbReference type="Pfam" id="PF00440">
    <property type="entry name" value="TetR_N"/>
    <property type="match status" value="1"/>
</dbReference>
<name>A0A1H1RHT9_9ACTN</name>
<gene>
    <name evidence="6" type="ORF">SAMN04488570_1691</name>
</gene>
<keyword evidence="2 4" id="KW-0238">DNA-binding</keyword>
<dbReference type="GO" id="GO:0000976">
    <property type="term" value="F:transcription cis-regulatory region binding"/>
    <property type="evidence" value="ECO:0007669"/>
    <property type="project" value="TreeGrafter"/>
</dbReference>
<evidence type="ECO:0000256" key="3">
    <source>
        <dbReference type="ARBA" id="ARBA00023163"/>
    </source>
</evidence>
<keyword evidence="7" id="KW-1185">Reference proteome</keyword>
<evidence type="ECO:0000256" key="2">
    <source>
        <dbReference type="ARBA" id="ARBA00023125"/>
    </source>
</evidence>
<evidence type="ECO:0000256" key="4">
    <source>
        <dbReference type="PROSITE-ProRule" id="PRU00335"/>
    </source>
</evidence>
<proteinExistence type="predicted"/>
<dbReference type="InterPro" id="IPR001647">
    <property type="entry name" value="HTH_TetR"/>
</dbReference>
<dbReference type="SUPFAM" id="SSF46689">
    <property type="entry name" value="Homeodomain-like"/>
    <property type="match status" value="1"/>
</dbReference>
<protein>
    <submittedName>
        <fullName evidence="6">DNA-binding transcriptional regulator, AcrR family</fullName>
    </submittedName>
</protein>
<dbReference type="EMBL" id="LT629757">
    <property type="protein sequence ID" value="SDS35262.1"/>
    <property type="molecule type" value="Genomic_DNA"/>
</dbReference>
<dbReference type="PROSITE" id="PS50977">
    <property type="entry name" value="HTH_TETR_2"/>
    <property type="match status" value="1"/>
</dbReference>
<dbReference type="AlphaFoldDB" id="A0A1H1RHT9"/>
<dbReference type="STRING" id="642780.SAMN04488570_1691"/>
<dbReference type="Proteomes" id="UP000198859">
    <property type="component" value="Chromosome I"/>
</dbReference>
<dbReference type="InterPro" id="IPR023772">
    <property type="entry name" value="DNA-bd_HTH_TetR-type_CS"/>
</dbReference>
<feature type="DNA-binding region" description="H-T-H motif" evidence="4">
    <location>
        <begin position="43"/>
        <end position="62"/>
    </location>
</feature>
<accession>A0A1H1RHT9</accession>
<dbReference type="PANTHER" id="PTHR30055:SF234">
    <property type="entry name" value="HTH-TYPE TRANSCRIPTIONAL REGULATOR BETI"/>
    <property type="match status" value="1"/>
</dbReference>
<dbReference type="GO" id="GO:0003700">
    <property type="term" value="F:DNA-binding transcription factor activity"/>
    <property type="evidence" value="ECO:0007669"/>
    <property type="project" value="TreeGrafter"/>
</dbReference>
<dbReference type="PRINTS" id="PR00455">
    <property type="entry name" value="HTHTETR"/>
</dbReference>
<dbReference type="Gene3D" id="1.10.357.10">
    <property type="entry name" value="Tetracycline Repressor, domain 2"/>
    <property type="match status" value="1"/>
</dbReference>
<organism evidence="6 7">
    <name type="scientific">Nocardioides scoriae</name>
    <dbReference type="NCBI Taxonomy" id="642780"/>
    <lineage>
        <taxon>Bacteria</taxon>
        <taxon>Bacillati</taxon>
        <taxon>Actinomycetota</taxon>
        <taxon>Actinomycetes</taxon>
        <taxon>Propionibacteriales</taxon>
        <taxon>Nocardioidaceae</taxon>
        <taxon>Nocardioides</taxon>
    </lineage>
</organism>
<evidence type="ECO:0000259" key="5">
    <source>
        <dbReference type="PROSITE" id="PS50977"/>
    </source>
</evidence>
<keyword evidence="1" id="KW-0805">Transcription regulation</keyword>
<dbReference type="PROSITE" id="PS01081">
    <property type="entry name" value="HTH_TETR_1"/>
    <property type="match status" value="1"/>
</dbReference>
<evidence type="ECO:0000313" key="6">
    <source>
        <dbReference type="EMBL" id="SDS35262.1"/>
    </source>
</evidence>
<sequence>MHSVSQSAHHLAAAPGSRRWETARRLTEHARRLALEHGVDGFTLDQLAERAGVSRRTIFNYFPGKDDAVLGTIPAFRDDDVADFVAGGPHGSLVDDLAEIVLRVLREQPERPDEVALGREVMQRNPRLIQLGLQRMHELVESCIGYVEQREGDRFDRARLDVALALVLTCVHVAMDRYLTGEHGEELGPLFTSTLRTAHELLA</sequence>
<dbReference type="PANTHER" id="PTHR30055">
    <property type="entry name" value="HTH-TYPE TRANSCRIPTIONAL REGULATOR RUTR"/>
    <property type="match status" value="1"/>
</dbReference>
<reference evidence="7" key="1">
    <citation type="submission" date="2016-10" db="EMBL/GenBank/DDBJ databases">
        <authorList>
            <person name="Varghese N."/>
            <person name="Submissions S."/>
        </authorList>
    </citation>
    <scope>NUCLEOTIDE SEQUENCE [LARGE SCALE GENOMIC DNA]</scope>
    <source>
        <strain evidence="7">DSM 22127</strain>
    </source>
</reference>
<evidence type="ECO:0000313" key="7">
    <source>
        <dbReference type="Proteomes" id="UP000198859"/>
    </source>
</evidence>